<evidence type="ECO:0000259" key="17">
    <source>
        <dbReference type="Pfam" id="PF07715"/>
    </source>
</evidence>
<feature type="short sequence motif" description="TonB C-terminal box" evidence="13">
    <location>
        <begin position="690"/>
        <end position="707"/>
    </location>
</feature>
<evidence type="ECO:0000256" key="9">
    <source>
        <dbReference type="ARBA" id="ARBA00023077"/>
    </source>
</evidence>
<keyword evidence="19" id="KW-1185">Reference proteome</keyword>
<dbReference type="PROSITE" id="PS51257">
    <property type="entry name" value="PROKAR_LIPOPROTEIN"/>
    <property type="match status" value="1"/>
</dbReference>
<evidence type="ECO:0000256" key="1">
    <source>
        <dbReference type="ARBA" id="ARBA00004571"/>
    </source>
</evidence>
<evidence type="ECO:0000256" key="13">
    <source>
        <dbReference type="PROSITE-ProRule" id="PRU10144"/>
    </source>
</evidence>
<dbReference type="InterPro" id="IPR039426">
    <property type="entry name" value="TonB-dep_rcpt-like"/>
</dbReference>
<feature type="domain" description="TonB-dependent receptor-like beta-barrel" evidence="16">
    <location>
        <begin position="236"/>
        <end position="664"/>
    </location>
</feature>
<evidence type="ECO:0000256" key="7">
    <source>
        <dbReference type="ARBA" id="ARBA00023004"/>
    </source>
</evidence>
<dbReference type="InterPro" id="IPR010917">
    <property type="entry name" value="TonB_rcpt_CS"/>
</dbReference>
<gene>
    <name evidence="18" type="ORF">H2508_07350</name>
</gene>
<comment type="subcellular location">
    <subcellularLocation>
        <location evidence="1 12">Cell outer membrane</location>
        <topology evidence="1 12">Multi-pass membrane protein</topology>
    </subcellularLocation>
</comment>
<feature type="chain" id="PRO_5030747177" evidence="15">
    <location>
        <begin position="29"/>
        <end position="707"/>
    </location>
</feature>
<dbReference type="Proteomes" id="UP000539350">
    <property type="component" value="Unassembled WGS sequence"/>
</dbReference>
<keyword evidence="7" id="KW-0408">Iron</keyword>
<dbReference type="GO" id="GO:0009279">
    <property type="term" value="C:cell outer membrane"/>
    <property type="evidence" value="ECO:0007669"/>
    <property type="project" value="UniProtKB-SubCell"/>
</dbReference>
<dbReference type="InterPro" id="IPR036942">
    <property type="entry name" value="Beta-barrel_TonB_sf"/>
</dbReference>
<keyword evidence="10 12" id="KW-0472">Membrane</keyword>
<keyword evidence="3 12" id="KW-1134">Transmembrane beta strand</keyword>
<dbReference type="Gene3D" id="2.40.170.20">
    <property type="entry name" value="TonB-dependent receptor, beta-barrel domain"/>
    <property type="match status" value="1"/>
</dbReference>
<evidence type="ECO:0000256" key="5">
    <source>
        <dbReference type="ARBA" id="ARBA00022692"/>
    </source>
</evidence>
<keyword evidence="6 15" id="KW-0732">Signal</keyword>
<comment type="caution">
    <text evidence="18">The sequence shown here is derived from an EMBL/GenBank/DDBJ whole genome shotgun (WGS) entry which is preliminary data.</text>
</comment>
<keyword evidence="18" id="KW-0675">Receptor</keyword>
<evidence type="ECO:0000259" key="16">
    <source>
        <dbReference type="Pfam" id="PF00593"/>
    </source>
</evidence>
<evidence type="ECO:0000256" key="6">
    <source>
        <dbReference type="ARBA" id="ARBA00022729"/>
    </source>
</evidence>
<evidence type="ECO:0000256" key="15">
    <source>
        <dbReference type="SAM" id="SignalP"/>
    </source>
</evidence>
<dbReference type="RefSeq" id="WP_182171206.1">
    <property type="nucleotide sequence ID" value="NZ_JACFXU010000014.1"/>
</dbReference>
<evidence type="ECO:0000256" key="11">
    <source>
        <dbReference type="ARBA" id="ARBA00023237"/>
    </source>
</evidence>
<dbReference type="InterPro" id="IPR012910">
    <property type="entry name" value="Plug_dom"/>
</dbReference>
<evidence type="ECO:0000256" key="14">
    <source>
        <dbReference type="RuleBase" id="RU003357"/>
    </source>
</evidence>
<evidence type="ECO:0000256" key="8">
    <source>
        <dbReference type="ARBA" id="ARBA00023065"/>
    </source>
</evidence>
<evidence type="ECO:0000313" key="19">
    <source>
        <dbReference type="Proteomes" id="UP000539350"/>
    </source>
</evidence>
<comment type="similarity">
    <text evidence="12 14">Belongs to the TonB-dependent receptor family.</text>
</comment>
<keyword evidence="4" id="KW-0410">Iron transport</keyword>
<feature type="signal peptide" evidence="15">
    <location>
        <begin position="1"/>
        <end position="28"/>
    </location>
</feature>
<evidence type="ECO:0000256" key="4">
    <source>
        <dbReference type="ARBA" id="ARBA00022496"/>
    </source>
</evidence>
<dbReference type="PANTHER" id="PTHR32552">
    <property type="entry name" value="FERRICHROME IRON RECEPTOR-RELATED"/>
    <property type="match status" value="1"/>
</dbReference>
<keyword evidence="9 14" id="KW-0798">TonB box</keyword>
<protein>
    <submittedName>
        <fullName evidence="18">TonB-dependent receptor</fullName>
    </submittedName>
</protein>
<dbReference type="PROSITE" id="PS52016">
    <property type="entry name" value="TONB_DEPENDENT_REC_3"/>
    <property type="match status" value="1"/>
</dbReference>
<dbReference type="Pfam" id="PF07715">
    <property type="entry name" value="Plug"/>
    <property type="match status" value="1"/>
</dbReference>
<dbReference type="PROSITE" id="PS01156">
    <property type="entry name" value="TONB_DEPENDENT_REC_2"/>
    <property type="match status" value="1"/>
</dbReference>
<keyword evidence="2 12" id="KW-0813">Transport</keyword>
<proteinExistence type="inferred from homology"/>
<dbReference type="GO" id="GO:0006826">
    <property type="term" value="P:iron ion transport"/>
    <property type="evidence" value="ECO:0007669"/>
    <property type="project" value="UniProtKB-KW"/>
</dbReference>
<evidence type="ECO:0000256" key="12">
    <source>
        <dbReference type="PROSITE-ProRule" id="PRU01360"/>
    </source>
</evidence>
<dbReference type="EMBL" id="JACFXU010000014">
    <property type="protein sequence ID" value="MBA6412924.1"/>
    <property type="molecule type" value="Genomic_DNA"/>
</dbReference>
<sequence length="707" mass="79325">MLPCNKASFFFRKTLIALGLSLACTGQAAELEEILVTAEFRPTRLLDQPNSTSVVSQFEIKERAAQHLEEVLNLAPNVNYAGGSSRARFYQIRGIGERSQFQEPLNPSIGFIIDGIDFSGLGTVGGLFDVDQVEVLRGPQGTLHGANALAGLINVRSAAPKNEPGLSISASAANYDTWSLGLVGTGPLIKDTLLFRLAVQEYRSDGFSKNTYLKRDDTANRDETMARAKLRWLASDTATLDVTAFYADVDNGYDVFSLDNTRRTLSDEPGSDKQKSSALAFDWQQSLSAADLEARVSWASSESDYSFDEDWAYVGIAPELEYSSFDQFLRDRDSYSAELRLLSNESSRLINDRGDWVVGLYYLADREDLVRRYTYLTQDFRSTYDTDTLALFTQLDTQLSERLSLLSGLRVEQRRTDYYDNNGVASDPKKNLWGGRLTLEYQLSDDSMLYAGLSRGYRANGINAGVLASMEAYNDPAVLGLLERVQRYDDESLLNYEAGFKASFLDKRLSTRLALFYMDRKDQQVKGSLVIPRPNGSTDFIDHTNNAASGNNYGLELELDWLATDSLQVYAHLGLLETRFDDYINSDGRDLSGRDQAHAPSYQYAIGGRYDLGAGFFARLDIEGKDKFYFSDRHELQAPSFNLVHMRLGYASEQWSLALWGRNLGDKKYAVRGFGSFGNDPRKEYIVEPYYQYGEPRQVGISADYHF</sequence>
<reference evidence="18 19" key="1">
    <citation type="submission" date="2020-07" db="EMBL/GenBank/DDBJ databases">
        <title>Halieaceae bacterium, F7430, whole genome shotgun sequencing project.</title>
        <authorList>
            <person name="Jiang S."/>
            <person name="Liu Z.W."/>
            <person name="Du Z.J."/>
        </authorList>
    </citation>
    <scope>NUCLEOTIDE SEQUENCE [LARGE SCALE GENOMIC DNA]</scope>
    <source>
        <strain evidence="18 19">F7430</strain>
    </source>
</reference>
<keyword evidence="8" id="KW-0406">Ion transport</keyword>
<accession>A0A7W2YJS8</accession>
<keyword evidence="5 12" id="KW-0812">Transmembrane</keyword>
<feature type="domain" description="TonB-dependent receptor plug" evidence="17">
    <location>
        <begin position="45"/>
        <end position="151"/>
    </location>
</feature>
<dbReference type="PANTHER" id="PTHR32552:SF81">
    <property type="entry name" value="TONB-DEPENDENT OUTER MEMBRANE RECEPTOR"/>
    <property type="match status" value="1"/>
</dbReference>
<evidence type="ECO:0000256" key="2">
    <source>
        <dbReference type="ARBA" id="ARBA00022448"/>
    </source>
</evidence>
<dbReference type="InterPro" id="IPR000531">
    <property type="entry name" value="Beta-barrel_TonB"/>
</dbReference>
<name>A0A7W2YJS8_9GAMM</name>
<dbReference type="SUPFAM" id="SSF56935">
    <property type="entry name" value="Porins"/>
    <property type="match status" value="1"/>
</dbReference>
<keyword evidence="11 12" id="KW-0998">Cell outer membrane</keyword>
<evidence type="ECO:0000256" key="3">
    <source>
        <dbReference type="ARBA" id="ARBA00022452"/>
    </source>
</evidence>
<evidence type="ECO:0000256" key="10">
    <source>
        <dbReference type="ARBA" id="ARBA00023136"/>
    </source>
</evidence>
<organism evidence="18 19">
    <name type="scientific">Sediminihaliea albiluteola</name>
    <dbReference type="NCBI Taxonomy" id="2758564"/>
    <lineage>
        <taxon>Bacteria</taxon>
        <taxon>Pseudomonadati</taxon>
        <taxon>Pseudomonadota</taxon>
        <taxon>Gammaproteobacteria</taxon>
        <taxon>Cellvibrionales</taxon>
        <taxon>Halieaceae</taxon>
        <taxon>Sediminihaliea</taxon>
    </lineage>
</organism>
<evidence type="ECO:0000313" key="18">
    <source>
        <dbReference type="EMBL" id="MBA6412924.1"/>
    </source>
</evidence>
<dbReference type="Pfam" id="PF00593">
    <property type="entry name" value="TonB_dep_Rec_b-barrel"/>
    <property type="match status" value="1"/>
</dbReference>
<dbReference type="AlphaFoldDB" id="A0A7W2YJS8"/>